<dbReference type="CDD" id="cd02517">
    <property type="entry name" value="CMP-KDO-Synthetase"/>
    <property type="match status" value="1"/>
</dbReference>
<dbReference type="NCBIfam" id="TIGR00466">
    <property type="entry name" value="kdsB"/>
    <property type="match status" value="1"/>
</dbReference>
<dbReference type="HAMAP" id="MF_00057">
    <property type="entry name" value="KdsB"/>
    <property type="match status" value="1"/>
</dbReference>
<evidence type="ECO:0000256" key="2">
    <source>
        <dbReference type="ARBA" id="ARBA00022679"/>
    </source>
</evidence>
<protein>
    <recommendedName>
        <fullName evidence="5">3-deoxy-manno-octulosonate cytidylyltransferase</fullName>
        <ecNumber evidence="5">2.7.7.38</ecNumber>
    </recommendedName>
    <alternativeName>
        <fullName evidence="5">CMP-2-keto-3-deoxyoctulosonic acid synthase</fullName>
        <shortName evidence="5">CKS</shortName>
        <shortName evidence="5">CMP-KDO synthase</shortName>
    </alternativeName>
</protein>
<keyword evidence="3 5" id="KW-0548">Nucleotidyltransferase</keyword>
<evidence type="ECO:0000256" key="4">
    <source>
        <dbReference type="ARBA" id="ARBA00022985"/>
    </source>
</evidence>
<dbReference type="PANTHER" id="PTHR42866:SF2">
    <property type="entry name" value="3-DEOXY-MANNO-OCTULOSONATE CYTIDYLYLTRANSFERASE, MITOCHONDRIAL"/>
    <property type="match status" value="1"/>
</dbReference>
<dbReference type="EMBL" id="PNIN01000077">
    <property type="protein sequence ID" value="PMP69327.1"/>
    <property type="molecule type" value="Genomic_DNA"/>
</dbReference>
<comment type="pathway">
    <text evidence="5">Nucleotide-sugar biosynthesis; CMP-3-deoxy-D-manno-octulosonate biosynthesis; CMP-3-deoxy-D-manno-octulosonate from 3-deoxy-D-manno-octulosonate and CTP: step 1/1.</text>
</comment>
<dbReference type="Pfam" id="PF02348">
    <property type="entry name" value="CTP_transf_3"/>
    <property type="match status" value="1"/>
</dbReference>
<comment type="catalytic activity">
    <reaction evidence="5">
        <text>3-deoxy-alpha-D-manno-oct-2-ulosonate + CTP = CMP-3-deoxy-beta-D-manno-octulosonate + diphosphate</text>
        <dbReference type="Rhea" id="RHEA:23448"/>
        <dbReference type="ChEBI" id="CHEBI:33019"/>
        <dbReference type="ChEBI" id="CHEBI:37563"/>
        <dbReference type="ChEBI" id="CHEBI:85986"/>
        <dbReference type="ChEBI" id="CHEBI:85987"/>
        <dbReference type="EC" id="2.7.7.38"/>
    </reaction>
</comment>
<dbReference type="PANTHER" id="PTHR42866">
    <property type="entry name" value="3-DEOXY-MANNO-OCTULOSONATE CYTIDYLYLTRANSFERASE"/>
    <property type="match status" value="1"/>
</dbReference>
<dbReference type="SUPFAM" id="SSF53448">
    <property type="entry name" value="Nucleotide-diphospho-sugar transferases"/>
    <property type="match status" value="1"/>
</dbReference>
<organism evidence="6 7">
    <name type="scientific">Calditerrivibrio nitroreducens</name>
    <dbReference type="NCBI Taxonomy" id="477976"/>
    <lineage>
        <taxon>Bacteria</taxon>
        <taxon>Pseudomonadati</taxon>
        <taxon>Deferribacterota</taxon>
        <taxon>Deferribacteres</taxon>
        <taxon>Deferribacterales</taxon>
        <taxon>Calditerrivibrionaceae</taxon>
    </lineage>
</organism>
<evidence type="ECO:0000256" key="3">
    <source>
        <dbReference type="ARBA" id="ARBA00022695"/>
    </source>
</evidence>
<comment type="caution">
    <text evidence="6">The sequence shown here is derived from an EMBL/GenBank/DDBJ whole genome shotgun (WGS) entry which is preliminary data.</text>
</comment>
<keyword evidence="2 5" id="KW-0808">Transferase</keyword>
<comment type="function">
    <text evidence="5">Activates KDO (a required 8-carbon sugar) for incorporation into bacterial lipopolysaccharide in Gram-negative bacteria.</text>
</comment>
<reference evidence="6 7" key="1">
    <citation type="submission" date="2018-01" db="EMBL/GenBank/DDBJ databases">
        <title>Metagenomic assembled genomes from two thermal pools in the Uzon Caldera, Kamchatka, Russia.</title>
        <authorList>
            <person name="Wilkins L."/>
            <person name="Ettinger C."/>
        </authorList>
    </citation>
    <scope>NUCLEOTIDE SEQUENCE [LARGE SCALE GENOMIC DNA]</scope>
    <source>
        <strain evidence="6">ZAV-05</strain>
    </source>
</reference>
<sequence length="243" mass="27410">MSVAVVIPARYASTRLEGKPLKEIAGVPMIAWVAQNCMKSKANRVIVVTDDARILDECKKIDGIEATMSDPSLPSGTDRVAKVARYLDDDIIINVQGDEPFIDYKVIDMLIDDLNNSDAVMNTACVKIDETTAQNPNVVKVVFDKTGYALYFSRSPIPYYRDKEAQKFFYKHIGIYGYRKNFLKIFTSLEPSVNENIEKLEQLRALDNGYKIKVIETEYNGISVDTEEDLIKANKYAMEILNG</sequence>
<dbReference type="GO" id="GO:0016020">
    <property type="term" value="C:membrane"/>
    <property type="evidence" value="ECO:0007669"/>
    <property type="project" value="UniProtKB-SubCell"/>
</dbReference>
<evidence type="ECO:0000256" key="5">
    <source>
        <dbReference type="HAMAP-Rule" id="MF_00057"/>
    </source>
</evidence>
<dbReference type="Gene3D" id="3.90.550.10">
    <property type="entry name" value="Spore Coat Polysaccharide Biosynthesis Protein SpsA, Chain A"/>
    <property type="match status" value="1"/>
</dbReference>
<dbReference type="UniPathway" id="UPA00358">
    <property type="reaction ID" value="UER00476"/>
</dbReference>
<comment type="subcellular location">
    <subcellularLocation>
        <location evidence="5">Cytoplasm</location>
    </subcellularLocation>
    <subcellularLocation>
        <location evidence="1">Membrane</location>
    </subcellularLocation>
</comment>
<dbReference type="GO" id="GO:0009103">
    <property type="term" value="P:lipopolysaccharide biosynthetic process"/>
    <property type="evidence" value="ECO:0007669"/>
    <property type="project" value="UniProtKB-UniRule"/>
</dbReference>
<accession>A0A2J6WG84</accession>
<evidence type="ECO:0000313" key="6">
    <source>
        <dbReference type="EMBL" id="PMP69327.1"/>
    </source>
</evidence>
<dbReference type="GO" id="GO:0005829">
    <property type="term" value="C:cytosol"/>
    <property type="evidence" value="ECO:0007669"/>
    <property type="project" value="TreeGrafter"/>
</dbReference>
<gene>
    <name evidence="5 6" type="primary">kdsB</name>
    <name evidence="6" type="ORF">C0187_07435</name>
</gene>
<dbReference type="InterPro" id="IPR004528">
    <property type="entry name" value="KdsB"/>
</dbReference>
<dbReference type="NCBIfam" id="NF003952">
    <property type="entry name" value="PRK05450.1-5"/>
    <property type="match status" value="1"/>
</dbReference>
<comment type="similarity">
    <text evidence="5">Belongs to the KdsB family.</text>
</comment>
<proteinExistence type="inferred from homology"/>
<dbReference type="InterPro" id="IPR029044">
    <property type="entry name" value="Nucleotide-diphossugar_trans"/>
</dbReference>
<evidence type="ECO:0000313" key="7">
    <source>
        <dbReference type="Proteomes" id="UP000242881"/>
    </source>
</evidence>
<dbReference type="NCBIfam" id="NF009905">
    <property type="entry name" value="PRK13368.1"/>
    <property type="match status" value="1"/>
</dbReference>
<dbReference type="GO" id="GO:0033468">
    <property type="term" value="P:CMP-keto-3-deoxy-D-manno-octulosonic acid biosynthetic process"/>
    <property type="evidence" value="ECO:0007669"/>
    <property type="project" value="UniProtKB-UniRule"/>
</dbReference>
<dbReference type="AlphaFoldDB" id="A0A2J6WG84"/>
<dbReference type="GO" id="GO:0008690">
    <property type="term" value="F:3-deoxy-manno-octulosonate cytidylyltransferase activity"/>
    <property type="evidence" value="ECO:0007669"/>
    <property type="project" value="UniProtKB-UniRule"/>
</dbReference>
<keyword evidence="5" id="KW-0963">Cytoplasm</keyword>
<evidence type="ECO:0000256" key="1">
    <source>
        <dbReference type="ARBA" id="ARBA00004370"/>
    </source>
</evidence>
<dbReference type="EC" id="2.7.7.38" evidence="5"/>
<dbReference type="Proteomes" id="UP000242881">
    <property type="component" value="Unassembled WGS sequence"/>
</dbReference>
<dbReference type="InterPro" id="IPR003329">
    <property type="entry name" value="Cytidylyl_trans"/>
</dbReference>
<keyword evidence="4 5" id="KW-0448">Lipopolysaccharide biosynthesis</keyword>
<name>A0A2J6WG84_9BACT</name>
<dbReference type="FunFam" id="3.90.550.10:FF:000011">
    <property type="entry name" value="3-deoxy-manno-octulosonate cytidylyltransferase"/>
    <property type="match status" value="1"/>
</dbReference>